<organism evidence="1 2">
    <name type="scientific">Candidatus Methanofishera endochildressiae</name>
    <dbReference type="NCBI Taxonomy" id="2738884"/>
    <lineage>
        <taxon>Bacteria</taxon>
        <taxon>Pseudomonadati</taxon>
        <taxon>Pseudomonadota</taxon>
        <taxon>Gammaproteobacteria</taxon>
        <taxon>Candidatus Methanofishera</taxon>
    </lineage>
</organism>
<accession>A0A7Z0MN94</accession>
<dbReference type="AlphaFoldDB" id="A0A7Z0MN94"/>
<dbReference type="Proteomes" id="UP000537890">
    <property type="component" value="Unassembled WGS sequence"/>
</dbReference>
<gene>
    <name evidence="1" type="ORF">H0A75_03510</name>
</gene>
<name>A0A7Z0MN94_9GAMM</name>
<reference evidence="1 2" key="1">
    <citation type="submission" date="2020-05" db="EMBL/GenBank/DDBJ databases">
        <title>Horizontal transmission and recombination maintain forever young bacterial symbiont genomes.</title>
        <authorList>
            <person name="Russell S.L."/>
            <person name="Pepper-Tunick E."/>
            <person name="Svedberg J."/>
            <person name="Byrne A."/>
            <person name="Ruelas Castillo J."/>
            <person name="Vollmers C."/>
            <person name="Beinart R.A."/>
            <person name="Corbett-Detig R."/>
        </authorList>
    </citation>
    <scope>NUCLEOTIDE SEQUENCE [LARGE SCALE GENOMIC DNA]</scope>
    <source>
        <strain evidence="1">4727-3</strain>
    </source>
</reference>
<dbReference type="EMBL" id="JACCHS010000046">
    <property type="protein sequence ID" value="NYT46833.1"/>
    <property type="molecule type" value="Genomic_DNA"/>
</dbReference>
<sequence length="50" mass="5994">MAEEGQSKINKRDERYINITNNPTAQTLASIKFKHMNKVYWNGMHRRPFK</sequence>
<evidence type="ECO:0000313" key="1">
    <source>
        <dbReference type="EMBL" id="NYT46833.1"/>
    </source>
</evidence>
<proteinExistence type="predicted"/>
<comment type="caution">
    <text evidence="1">The sequence shown here is derived from an EMBL/GenBank/DDBJ whole genome shotgun (WGS) entry which is preliminary data.</text>
</comment>
<protein>
    <submittedName>
        <fullName evidence="1">Uncharacterized protein</fullName>
    </submittedName>
</protein>
<evidence type="ECO:0000313" key="2">
    <source>
        <dbReference type="Proteomes" id="UP000537890"/>
    </source>
</evidence>